<dbReference type="InterPro" id="IPR058031">
    <property type="entry name" value="AAA_lid_NorR"/>
</dbReference>
<dbReference type="Pfam" id="PF02954">
    <property type="entry name" value="HTH_8"/>
    <property type="match status" value="1"/>
</dbReference>
<evidence type="ECO:0000259" key="5">
    <source>
        <dbReference type="PROSITE" id="PS50045"/>
    </source>
</evidence>
<dbReference type="PROSITE" id="PS50045">
    <property type="entry name" value="SIGMA54_INTERACT_4"/>
    <property type="match status" value="1"/>
</dbReference>
<organism evidence="6 7">
    <name type="scientific">Tectimicrobiota bacterium</name>
    <dbReference type="NCBI Taxonomy" id="2528274"/>
    <lineage>
        <taxon>Bacteria</taxon>
        <taxon>Pseudomonadati</taxon>
        <taxon>Nitrospinota/Tectimicrobiota group</taxon>
        <taxon>Candidatus Tectimicrobiota</taxon>
    </lineage>
</organism>
<reference evidence="6" key="1">
    <citation type="submission" date="2020-07" db="EMBL/GenBank/DDBJ databases">
        <title>Huge and variable diversity of episymbiotic CPR bacteria and DPANN archaea in groundwater ecosystems.</title>
        <authorList>
            <person name="He C.Y."/>
            <person name="Keren R."/>
            <person name="Whittaker M."/>
            <person name="Farag I.F."/>
            <person name="Doudna J."/>
            <person name="Cate J.H.D."/>
            <person name="Banfield J.F."/>
        </authorList>
    </citation>
    <scope>NUCLEOTIDE SEQUENCE</scope>
    <source>
        <strain evidence="6">NC_groundwater_672_Ag_B-0.1um_62_36</strain>
    </source>
</reference>
<dbReference type="PANTHER" id="PTHR32071">
    <property type="entry name" value="TRANSCRIPTIONAL REGULATORY PROTEIN"/>
    <property type="match status" value="1"/>
</dbReference>
<accession>A0A932FYQ2</accession>
<dbReference type="Gene3D" id="1.10.8.60">
    <property type="match status" value="1"/>
</dbReference>
<keyword evidence="3" id="KW-0805">Transcription regulation</keyword>
<dbReference type="SUPFAM" id="SSF52540">
    <property type="entry name" value="P-loop containing nucleoside triphosphate hydrolases"/>
    <property type="match status" value="1"/>
</dbReference>
<proteinExistence type="predicted"/>
<feature type="domain" description="Sigma-54 factor interaction" evidence="5">
    <location>
        <begin position="21"/>
        <end position="249"/>
    </location>
</feature>
<dbReference type="AlphaFoldDB" id="A0A932FYQ2"/>
<evidence type="ECO:0000313" key="7">
    <source>
        <dbReference type="Proteomes" id="UP000769766"/>
    </source>
</evidence>
<dbReference type="CDD" id="cd00009">
    <property type="entry name" value="AAA"/>
    <property type="match status" value="1"/>
</dbReference>
<evidence type="ECO:0000313" key="6">
    <source>
        <dbReference type="EMBL" id="MBI2876689.1"/>
    </source>
</evidence>
<dbReference type="GO" id="GO:0005524">
    <property type="term" value="F:ATP binding"/>
    <property type="evidence" value="ECO:0007669"/>
    <property type="project" value="UniProtKB-KW"/>
</dbReference>
<dbReference type="GO" id="GO:0006355">
    <property type="term" value="P:regulation of DNA-templated transcription"/>
    <property type="evidence" value="ECO:0007669"/>
    <property type="project" value="InterPro"/>
</dbReference>
<dbReference type="Proteomes" id="UP000769766">
    <property type="component" value="Unassembled WGS sequence"/>
</dbReference>
<keyword evidence="4" id="KW-0804">Transcription</keyword>
<dbReference type="InterPro" id="IPR027417">
    <property type="entry name" value="P-loop_NTPase"/>
</dbReference>
<dbReference type="SUPFAM" id="SSF46689">
    <property type="entry name" value="Homeodomain-like"/>
    <property type="match status" value="1"/>
</dbReference>
<dbReference type="SMART" id="SM00382">
    <property type="entry name" value="AAA"/>
    <property type="match status" value="1"/>
</dbReference>
<dbReference type="InterPro" id="IPR003593">
    <property type="entry name" value="AAA+_ATPase"/>
</dbReference>
<protein>
    <submittedName>
        <fullName evidence="6">Sigma-54-dependent Fis family transcriptional regulator</fullName>
    </submittedName>
</protein>
<keyword evidence="2" id="KW-0067">ATP-binding</keyword>
<dbReference type="Gene3D" id="3.40.50.300">
    <property type="entry name" value="P-loop containing nucleotide triphosphate hydrolases"/>
    <property type="match status" value="1"/>
</dbReference>
<evidence type="ECO:0000256" key="3">
    <source>
        <dbReference type="ARBA" id="ARBA00023015"/>
    </source>
</evidence>
<dbReference type="Gene3D" id="1.10.10.60">
    <property type="entry name" value="Homeodomain-like"/>
    <property type="match status" value="1"/>
</dbReference>
<evidence type="ECO:0000256" key="1">
    <source>
        <dbReference type="ARBA" id="ARBA00022741"/>
    </source>
</evidence>
<dbReference type="FunFam" id="3.40.50.300:FF:000006">
    <property type="entry name" value="DNA-binding transcriptional regulator NtrC"/>
    <property type="match status" value="1"/>
</dbReference>
<dbReference type="GO" id="GO:0043565">
    <property type="term" value="F:sequence-specific DNA binding"/>
    <property type="evidence" value="ECO:0007669"/>
    <property type="project" value="InterPro"/>
</dbReference>
<dbReference type="Pfam" id="PF25601">
    <property type="entry name" value="AAA_lid_14"/>
    <property type="match status" value="1"/>
</dbReference>
<dbReference type="InterPro" id="IPR025662">
    <property type="entry name" value="Sigma_54_int_dom_ATP-bd_1"/>
</dbReference>
<keyword evidence="1" id="KW-0547">Nucleotide-binding</keyword>
<dbReference type="PRINTS" id="PR01590">
    <property type="entry name" value="HTHFIS"/>
</dbReference>
<sequence>MKGAAVILHQEKAAQEGTFLFLSASPAMEQVKAIMERVADTDITVLIRGESGTGKGLVAQTLHALSSRREGSFVTVNCAAIPGELLESELFGHKAGTFTGARQSQPGKFELARRGTIFLDDIGEMELSLQAKLLEVLQDGRFSPQGGCEVTTDARVIASTNRDLEEAVAQGKFREDLYYRLDVVSLFLPPLRERQEEIPVLVEHFSRHYSQIYQRKPPRFSARTLKLFQEYPWSGNIRELENAVKRAVILGSEATVVQEISARLERYDRIRPEAHPEPGHESEKAPTSLKEIARRAAEAAEREAIREALGQTNWNRREAARRLGISYKALLYKMKACGVRRNSR</sequence>
<gene>
    <name evidence="6" type="ORF">HYY20_07390</name>
</gene>
<dbReference type="Pfam" id="PF00158">
    <property type="entry name" value="Sigma54_activat"/>
    <property type="match status" value="1"/>
</dbReference>
<dbReference type="InterPro" id="IPR002078">
    <property type="entry name" value="Sigma_54_int"/>
</dbReference>
<dbReference type="InterPro" id="IPR002197">
    <property type="entry name" value="HTH_Fis"/>
</dbReference>
<evidence type="ECO:0000256" key="2">
    <source>
        <dbReference type="ARBA" id="ARBA00022840"/>
    </source>
</evidence>
<evidence type="ECO:0000256" key="4">
    <source>
        <dbReference type="ARBA" id="ARBA00023163"/>
    </source>
</evidence>
<dbReference type="InterPro" id="IPR009057">
    <property type="entry name" value="Homeodomain-like_sf"/>
</dbReference>
<name>A0A932FYQ2_UNCTE</name>
<dbReference type="PROSITE" id="PS00675">
    <property type="entry name" value="SIGMA54_INTERACT_1"/>
    <property type="match status" value="1"/>
</dbReference>
<dbReference type="EMBL" id="JACPRF010000222">
    <property type="protein sequence ID" value="MBI2876689.1"/>
    <property type="molecule type" value="Genomic_DNA"/>
</dbReference>
<comment type="caution">
    <text evidence="6">The sequence shown here is derived from an EMBL/GenBank/DDBJ whole genome shotgun (WGS) entry which is preliminary data.</text>
</comment>